<keyword evidence="2" id="KW-1185">Reference proteome</keyword>
<evidence type="ECO:0000313" key="2">
    <source>
        <dbReference type="Proteomes" id="UP001595993"/>
    </source>
</evidence>
<protein>
    <submittedName>
        <fullName evidence="1">Uncharacterized protein</fullName>
    </submittedName>
</protein>
<comment type="caution">
    <text evidence="1">The sequence shown here is derived from an EMBL/GenBank/DDBJ whole genome shotgun (WGS) entry which is preliminary data.</text>
</comment>
<dbReference type="Proteomes" id="UP001595993">
    <property type="component" value="Unassembled WGS sequence"/>
</dbReference>
<dbReference type="RefSeq" id="WP_381190577.1">
    <property type="nucleotide sequence ID" value="NZ_JBHSFE010000003.1"/>
</dbReference>
<organism evidence="1 2">
    <name type="scientific">Streptomyces maoxianensis</name>
    <dbReference type="NCBI Taxonomy" id="1459942"/>
    <lineage>
        <taxon>Bacteria</taxon>
        <taxon>Bacillati</taxon>
        <taxon>Actinomycetota</taxon>
        <taxon>Actinomycetes</taxon>
        <taxon>Kitasatosporales</taxon>
        <taxon>Streptomycetaceae</taxon>
        <taxon>Streptomyces</taxon>
    </lineage>
</organism>
<dbReference type="EMBL" id="JBHSFE010000003">
    <property type="protein sequence ID" value="MFC4606359.1"/>
    <property type="molecule type" value="Genomic_DNA"/>
</dbReference>
<proteinExistence type="predicted"/>
<name>A0ABV9G1A8_9ACTN</name>
<evidence type="ECO:0000313" key="1">
    <source>
        <dbReference type="EMBL" id="MFC4606359.1"/>
    </source>
</evidence>
<sequence length="215" mass="23027">MQTIHVADAVFGGGARSVHAVAVDAGLIVAMGTYEEMAAARPRARVRRWPGLLTPGLRHPQAAKLLESAYHPDPREADQLGTEPLTGEALAALEMDEARWGASARRGLQRLLRHGVTAVCGPFTRPAVRTTVARSGLYVRDVRESGAEREALTLDPFKGYSLNALLDRSLTVGGTADLAVFDVPVEDDPARMLRLHGAGTCVATVLGGRLVYRRA</sequence>
<reference evidence="2" key="1">
    <citation type="journal article" date="2019" name="Int. J. Syst. Evol. Microbiol.">
        <title>The Global Catalogue of Microorganisms (GCM) 10K type strain sequencing project: providing services to taxonomists for standard genome sequencing and annotation.</title>
        <authorList>
            <consortium name="The Broad Institute Genomics Platform"/>
            <consortium name="The Broad Institute Genome Sequencing Center for Infectious Disease"/>
            <person name="Wu L."/>
            <person name="Ma J."/>
        </authorList>
    </citation>
    <scope>NUCLEOTIDE SEQUENCE [LARGE SCALE GENOMIC DNA]</scope>
    <source>
        <strain evidence="2">CGMCC 4.7139</strain>
    </source>
</reference>
<gene>
    <name evidence="1" type="ORF">ACFO9E_00740</name>
</gene>
<dbReference type="InterPro" id="IPR011059">
    <property type="entry name" value="Metal-dep_hydrolase_composite"/>
</dbReference>
<dbReference type="SUPFAM" id="SSF51338">
    <property type="entry name" value="Composite domain of metallo-dependent hydrolases"/>
    <property type="match status" value="1"/>
</dbReference>
<accession>A0ABV9G1A8</accession>